<dbReference type="AlphaFoldDB" id="A0A5B8V9J1"/>
<dbReference type="Pfam" id="PF09837">
    <property type="entry name" value="DUF2064"/>
    <property type="match status" value="1"/>
</dbReference>
<proteinExistence type="predicted"/>
<dbReference type="Gene3D" id="3.90.550.10">
    <property type="entry name" value="Spore Coat Polysaccharide Biosynthesis Protein SpsA, Chain A"/>
    <property type="match status" value="1"/>
</dbReference>
<dbReference type="EMBL" id="CP042435">
    <property type="protein sequence ID" value="QEC68137.1"/>
    <property type="molecule type" value="Genomic_DNA"/>
</dbReference>
<keyword evidence="1" id="KW-0808">Transferase</keyword>
<name>A0A5B8V9J1_9BACT</name>
<dbReference type="Proteomes" id="UP000321533">
    <property type="component" value="Chromosome"/>
</dbReference>
<dbReference type="OrthoDB" id="9798250at2"/>
<dbReference type="PANTHER" id="PTHR36529:SF1">
    <property type="entry name" value="GLYCOSYLTRANSFERASE"/>
    <property type="match status" value="1"/>
</dbReference>
<dbReference type="PANTHER" id="PTHR36529">
    <property type="entry name" value="SLL1095 PROTEIN"/>
    <property type="match status" value="1"/>
</dbReference>
<dbReference type="InterPro" id="IPR029044">
    <property type="entry name" value="Nucleotide-diphossugar_trans"/>
</dbReference>
<dbReference type="RefSeq" id="WP_147189944.1">
    <property type="nucleotide sequence ID" value="NZ_CP042435.1"/>
</dbReference>
<evidence type="ECO:0000313" key="2">
    <source>
        <dbReference type="Proteomes" id="UP000321533"/>
    </source>
</evidence>
<accession>A0A5B8V9J1</accession>
<dbReference type="KEGG" id="pgin:FRZ67_12805"/>
<reference evidence="1 2" key="1">
    <citation type="journal article" date="2016" name="Int. J. Syst. Evol. Microbiol.">
        <title>Panacibacter ginsenosidivorans gen. nov., sp. nov., with ginsenoside converting activity isolated from soil of a ginseng field.</title>
        <authorList>
            <person name="Siddiqi M.Z."/>
            <person name="Muhammad Shafi S."/>
            <person name="Choi K.D."/>
            <person name="Im W.T."/>
        </authorList>
    </citation>
    <scope>NUCLEOTIDE SEQUENCE [LARGE SCALE GENOMIC DNA]</scope>
    <source>
        <strain evidence="1 2">Gsoil1550</strain>
    </source>
</reference>
<dbReference type="InterPro" id="IPR018641">
    <property type="entry name" value="Trfase_1_rSAM/seldom-assoc"/>
</dbReference>
<dbReference type="GO" id="GO:0016740">
    <property type="term" value="F:transferase activity"/>
    <property type="evidence" value="ECO:0007669"/>
    <property type="project" value="UniProtKB-KW"/>
</dbReference>
<gene>
    <name evidence="1" type="ORF">FRZ67_12805</name>
</gene>
<dbReference type="SUPFAM" id="SSF53448">
    <property type="entry name" value="Nucleotide-diphospho-sugar transferases"/>
    <property type="match status" value="1"/>
</dbReference>
<protein>
    <submittedName>
        <fullName evidence="1">Glycosyltransferase</fullName>
    </submittedName>
</protein>
<evidence type="ECO:0000313" key="1">
    <source>
        <dbReference type="EMBL" id="QEC68137.1"/>
    </source>
</evidence>
<keyword evidence="2" id="KW-1185">Reference proteome</keyword>
<sequence length="196" mass="23056">MKAALIILVHDPVPCTVKTGKVDFISEQESFAMRRQLLMHTRHITIDLDADKFLFVNESSDDDIWNRSIYLRRMQRGWGRGDIMMHAFETVFRMGYSKVVMICSDSIETETTHLIHAYDHLNNYDVVIGPAQEGGYYLIGMKKMQPLLFKYKAWNTPVLLQQTLDDIAQLRLTYHLQQVLNDVEEEKEKYLFKHRQ</sequence>
<organism evidence="1 2">
    <name type="scientific">Panacibacter ginsenosidivorans</name>
    <dbReference type="NCBI Taxonomy" id="1813871"/>
    <lineage>
        <taxon>Bacteria</taxon>
        <taxon>Pseudomonadati</taxon>
        <taxon>Bacteroidota</taxon>
        <taxon>Chitinophagia</taxon>
        <taxon>Chitinophagales</taxon>
        <taxon>Chitinophagaceae</taxon>
        <taxon>Panacibacter</taxon>
    </lineage>
</organism>